<evidence type="ECO:0000259" key="10">
    <source>
        <dbReference type="PROSITE" id="PS50885"/>
    </source>
</evidence>
<dbReference type="SMART" id="SM00448">
    <property type="entry name" value="REC"/>
    <property type="match status" value="1"/>
</dbReference>
<dbReference type="CDD" id="cd00082">
    <property type="entry name" value="HisKA"/>
    <property type="match status" value="1"/>
</dbReference>
<reference evidence="11 12" key="1">
    <citation type="submission" date="2021-11" db="EMBL/GenBank/DDBJ databases">
        <authorList>
            <person name="Lee D.-H."/>
            <person name="Kim S.-B."/>
        </authorList>
    </citation>
    <scope>NUCLEOTIDE SEQUENCE [LARGE SCALE GENOMIC DNA]</scope>
    <source>
        <strain evidence="11 12">KCTC 52223</strain>
    </source>
</reference>
<dbReference type="SMART" id="SM00388">
    <property type="entry name" value="HisKA"/>
    <property type="match status" value="1"/>
</dbReference>
<comment type="catalytic activity">
    <reaction evidence="1">
        <text>ATP + protein L-histidine = ADP + protein N-phospho-L-histidine.</text>
        <dbReference type="EC" id="2.7.13.3"/>
    </reaction>
</comment>
<dbReference type="InterPro" id="IPR005467">
    <property type="entry name" value="His_kinase_dom"/>
</dbReference>
<dbReference type="PROSITE" id="PS50885">
    <property type="entry name" value="HAMP"/>
    <property type="match status" value="1"/>
</dbReference>
<dbReference type="Proteomes" id="UP001198862">
    <property type="component" value="Unassembled WGS sequence"/>
</dbReference>
<dbReference type="RefSeq" id="WP_230548583.1">
    <property type="nucleotide sequence ID" value="NZ_JAJISD010000001.1"/>
</dbReference>
<dbReference type="Pfam" id="PF02518">
    <property type="entry name" value="HATPase_c"/>
    <property type="match status" value="1"/>
</dbReference>
<feature type="modified residue" description="4-aspartylphosphate" evidence="7">
    <location>
        <position position="559"/>
    </location>
</feature>
<dbReference type="EMBL" id="JAJISD010000001">
    <property type="protein sequence ID" value="MCC8427341.1"/>
    <property type="molecule type" value="Genomic_DNA"/>
</dbReference>
<evidence type="ECO:0000256" key="3">
    <source>
        <dbReference type="ARBA" id="ARBA00012438"/>
    </source>
</evidence>
<sequence length="633" mass="67942">MRALRVWLARGFVRARRWRNSFRLRLLALGLIAITGTAVALTYTQAIQMREALMVELQARARTDGQLLNAMFAAPLTERDYASVLDSVSESVRAGSFAALLLCDNRGMPIAASGPLSDCTGPSVPLQGLSLHQADGTVLQLFEATLSFGGQRLGHARFAFSLAAIDHIRRELMTRVVVISSLAIAAFMVAFAIAQRQVTRPLGQLVQAAEAIGQGDYSVRPKVSSRNTELTILASALSRMATDIEERVTELALARDAATASDRAKSLFLANMSHEVRTPLAGVLGMLDLARPGTTDPIVRKYIETAEHSARHLLTIVNDILDFAQLEKGRLAVVSAPFSVQSLVESTIPLVAATAEERGNRVEVRIADDLPGEILGDEGRLRQVLLNLLSNAVKFTFHGTVSVEARTVDAGRRLLLSVADTGIGMKPEMQERIFESFVQADESISRRYGGAGLGLPICRQLLTLMGGSISVQSNPGRGSRFTVNLPCRSVVETLPAAVGPVPGDAPGSLRLLVADDAPTMRALLQALLTRDGHECDLVDDGREAVAAAQAKDYDAVLMDVQMPRLDGLEATRLIRGVEGPRSRVPIVFVTASAMAGDEERFMAAGGDGYVSKPIAAGSLRSVLARAVERRRAA</sequence>
<dbReference type="Gene3D" id="1.10.287.130">
    <property type="match status" value="1"/>
</dbReference>
<keyword evidence="6" id="KW-0418">Kinase</keyword>
<dbReference type="SUPFAM" id="SSF55874">
    <property type="entry name" value="ATPase domain of HSP90 chaperone/DNA topoisomerase II/histidine kinase"/>
    <property type="match status" value="1"/>
</dbReference>
<dbReference type="SMART" id="SM00387">
    <property type="entry name" value="HATPase_c"/>
    <property type="match status" value="1"/>
</dbReference>
<dbReference type="SUPFAM" id="SSF52172">
    <property type="entry name" value="CheY-like"/>
    <property type="match status" value="1"/>
</dbReference>
<feature type="domain" description="Histidine kinase" evidence="8">
    <location>
        <begin position="271"/>
        <end position="489"/>
    </location>
</feature>
<dbReference type="CDD" id="cd16922">
    <property type="entry name" value="HATPase_EvgS-ArcB-TorS-like"/>
    <property type="match status" value="1"/>
</dbReference>
<evidence type="ECO:0000256" key="5">
    <source>
        <dbReference type="ARBA" id="ARBA00022679"/>
    </source>
</evidence>
<evidence type="ECO:0000259" key="9">
    <source>
        <dbReference type="PROSITE" id="PS50110"/>
    </source>
</evidence>
<dbReference type="Gene3D" id="3.30.565.10">
    <property type="entry name" value="Histidine kinase-like ATPase, C-terminal domain"/>
    <property type="match status" value="1"/>
</dbReference>
<dbReference type="CDD" id="cd17546">
    <property type="entry name" value="REC_hyHK_CKI1_RcsC-like"/>
    <property type="match status" value="1"/>
</dbReference>
<gene>
    <name evidence="11" type="ORF">LJ725_00045</name>
</gene>
<evidence type="ECO:0000256" key="7">
    <source>
        <dbReference type="PROSITE-ProRule" id="PRU00169"/>
    </source>
</evidence>
<dbReference type="PANTHER" id="PTHR45339">
    <property type="entry name" value="HYBRID SIGNAL TRANSDUCTION HISTIDINE KINASE J"/>
    <property type="match status" value="1"/>
</dbReference>
<evidence type="ECO:0000313" key="11">
    <source>
        <dbReference type="EMBL" id="MCC8427341.1"/>
    </source>
</evidence>
<name>A0ABS8KMS1_9HYPH</name>
<dbReference type="PROSITE" id="PS50110">
    <property type="entry name" value="RESPONSE_REGULATORY"/>
    <property type="match status" value="1"/>
</dbReference>
<dbReference type="InterPro" id="IPR036097">
    <property type="entry name" value="HisK_dim/P_sf"/>
</dbReference>
<accession>A0ABS8KMS1</accession>
<evidence type="ECO:0000259" key="8">
    <source>
        <dbReference type="PROSITE" id="PS50109"/>
    </source>
</evidence>
<evidence type="ECO:0000256" key="2">
    <source>
        <dbReference type="ARBA" id="ARBA00004370"/>
    </source>
</evidence>
<dbReference type="SMART" id="SM00304">
    <property type="entry name" value="HAMP"/>
    <property type="match status" value="1"/>
</dbReference>
<keyword evidence="4 7" id="KW-0597">Phosphoprotein</keyword>
<comment type="caution">
    <text evidence="11">The sequence shown here is derived from an EMBL/GenBank/DDBJ whole genome shotgun (WGS) entry which is preliminary data.</text>
</comment>
<evidence type="ECO:0000256" key="6">
    <source>
        <dbReference type="ARBA" id="ARBA00022777"/>
    </source>
</evidence>
<proteinExistence type="predicted"/>
<protein>
    <recommendedName>
        <fullName evidence="3">histidine kinase</fullName>
        <ecNumber evidence="3">2.7.13.3</ecNumber>
    </recommendedName>
</protein>
<evidence type="ECO:0000256" key="1">
    <source>
        <dbReference type="ARBA" id="ARBA00000085"/>
    </source>
</evidence>
<dbReference type="Pfam" id="PF00512">
    <property type="entry name" value="HisKA"/>
    <property type="match status" value="1"/>
</dbReference>
<keyword evidence="5" id="KW-0808">Transferase</keyword>
<dbReference type="CDD" id="cd06225">
    <property type="entry name" value="HAMP"/>
    <property type="match status" value="1"/>
</dbReference>
<dbReference type="InterPro" id="IPR003661">
    <property type="entry name" value="HisK_dim/P_dom"/>
</dbReference>
<evidence type="ECO:0000313" key="12">
    <source>
        <dbReference type="Proteomes" id="UP001198862"/>
    </source>
</evidence>
<dbReference type="Pfam" id="PF00672">
    <property type="entry name" value="HAMP"/>
    <property type="match status" value="1"/>
</dbReference>
<dbReference type="InterPro" id="IPR003594">
    <property type="entry name" value="HATPase_dom"/>
</dbReference>
<dbReference type="SUPFAM" id="SSF158472">
    <property type="entry name" value="HAMP domain-like"/>
    <property type="match status" value="1"/>
</dbReference>
<evidence type="ECO:0000256" key="4">
    <source>
        <dbReference type="ARBA" id="ARBA00022553"/>
    </source>
</evidence>
<dbReference type="InterPro" id="IPR004358">
    <property type="entry name" value="Sig_transdc_His_kin-like_C"/>
</dbReference>
<dbReference type="InterPro" id="IPR036890">
    <property type="entry name" value="HATPase_C_sf"/>
</dbReference>
<dbReference type="InterPro" id="IPR003660">
    <property type="entry name" value="HAMP_dom"/>
</dbReference>
<organism evidence="11 12">
    <name type="scientific">Reyranella aquatilis</name>
    <dbReference type="NCBI Taxonomy" id="2035356"/>
    <lineage>
        <taxon>Bacteria</taxon>
        <taxon>Pseudomonadati</taxon>
        <taxon>Pseudomonadota</taxon>
        <taxon>Alphaproteobacteria</taxon>
        <taxon>Hyphomicrobiales</taxon>
        <taxon>Reyranellaceae</taxon>
        <taxon>Reyranella</taxon>
    </lineage>
</organism>
<dbReference type="SUPFAM" id="SSF47384">
    <property type="entry name" value="Homodimeric domain of signal transducing histidine kinase"/>
    <property type="match status" value="1"/>
</dbReference>
<feature type="domain" description="Response regulatory" evidence="9">
    <location>
        <begin position="510"/>
        <end position="627"/>
    </location>
</feature>
<keyword evidence="12" id="KW-1185">Reference proteome</keyword>
<feature type="domain" description="HAMP" evidence="10">
    <location>
        <begin position="196"/>
        <end position="249"/>
    </location>
</feature>
<dbReference type="Gene3D" id="3.40.50.2300">
    <property type="match status" value="1"/>
</dbReference>
<comment type="subcellular location">
    <subcellularLocation>
        <location evidence="2">Membrane</location>
    </subcellularLocation>
</comment>
<dbReference type="EC" id="2.7.13.3" evidence="3"/>
<dbReference type="PROSITE" id="PS50109">
    <property type="entry name" value="HIS_KIN"/>
    <property type="match status" value="1"/>
</dbReference>
<dbReference type="PRINTS" id="PR00344">
    <property type="entry name" value="BCTRLSENSOR"/>
</dbReference>
<dbReference type="InterPro" id="IPR001789">
    <property type="entry name" value="Sig_transdc_resp-reg_receiver"/>
</dbReference>
<dbReference type="InterPro" id="IPR011006">
    <property type="entry name" value="CheY-like_superfamily"/>
</dbReference>
<dbReference type="PANTHER" id="PTHR45339:SF5">
    <property type="entry name" value="HISTIDINE KINASE"/>
    <property type="match status" value="1"/>
</dbReference>
<dbReference type="Gene3D" id="6.10.340.10">
    <property type="match status" value="1"/>
</dbReference>
<dbReference type="Pfam" id="PF00072">
    <property type="entry name" value="Response_reg"/>
    <property type="match status" value="1"/>
</dbReference>